<dbReference type="PANTHER" id="PTHR30349:SF64">
    <property type="entry name" value="PROPHAGE INTEGRASE INTD-RELATED"/>
    <property type="match status" value="1"/>
</dbReference>
<keyword evidence="3" id="KW-0233">DNA recombination</keyword>
<protein>
    <submittedName>
        <fullName evidence="5">Site-specific integrase</fullName>
    </submittedName>
</protein>
<dbReference type="CDD" id="cd01189">
    <property type="entry name" value="INT_ICEBs1_C_like"/>
    <property type="match status" value="1"/>
</dbReference>
<dbReference type="InterPro" id="IPR010998">
    <property type="entry name" value="Integrase_recombinase_N"/>
</dbReference>
<evidence type="ECO:0000313" key="5">
    <source>
        <dbReference type="EMBL" id="MBK1884787.1"/>
    </source>
</evidence>
<dbReference type="Pfam" id="PF00589">
    <property type="entry name" value="Phage_integrase"/>
    <property type="match status" value="1"/>
</dbReference>
<feature type="domain" description="Tyr recombinase" evidence="4">
    <location>
        <begin position="89"/>
        <end position="261"/>
    </location>
</feature>
<keyword evidence="2" id="KW-0238">DNA-binding</keyword>
<reference evidence="5" key="1">
    <citation type="submission" date="2021-01" db="EMBL/GenBank/DDBJ databases">
        <title>Modified the classification status of verrucomicrobia.</title>
        <authorList>
            <person name="Feng X."/>
        </authorList>
    </citation>
    <scope>NUCLEOTIDE SEQUENCE</scope>
    <source>
        <strain evidence="5">KCTC 22041</strain>
    </source>
</reference>
<gene>
    <name evidence="5" type="ORF">JIN85_20425</name>
</gene>
<evidence type="ECO:0000259" key="4">
    <source>
        <dbReference type="PROSITE" id="PS51898"/>
    </source>
</evidence>
<dbReference type="AlphaFoldDB" id="A0A934SER7"/>
<dbReference type="Gene3D" id="1.10.443.10">
    <property type="entry name" value="Intergrase catalytic core"/>
    <property type="match status" value="1"/>
</dbReference>
<evidence type="ECO:0000256" key="1">
    <source>
        <dbReference type="ARBA" id="ARBA00008857"/>
    </source>
</evidence>
<dbReference type="Gene3D" id="1.10.150.130">
    <property type="match status" value="1"/>
</dbReference>
<dbReference type="InterPro" id="IPR013762">
    <property type="entry name" value="Integrase-like_cat_sf"/>
</dbReference>
<comment type="caution">
    <text evidence="5">The sequence shown here is derived from an EMBL/GenBank/DDBJ whole genome shotgun (WGS) entry which is preliminary data.</text>
</comment>
<name>A0A934SER7_9BACT</name>
<sequence length="263" mass="29806">MADPSHKKGTKTFYSQIFPLLRRSLPLDRRADDWTKDDARAWWAEFSATRNSSQCNICLHILRRTLQSIVEAGIRSDNPTAGLKRKRQAKPAVEDLPGIEILDQLLESMREKRGKDAANKVEFLAWSGVRISELLAIDWSDISNNWLTVTGGEQGTKNHEIRRVPINNRLETLITKLRYEGASGKVFQGGPPRKALNLACDRIGIPRLRIHDLRHWFATYAIEKGVDIPTVSKWLGHKDGGALAMRIYGHLRDEHSLSAARKL</sequence>
<dbReference type="InterPro" id="IPR002104">
    <property type="entry name" value="Integrase_catalytic"/>
</dbReference>
<dbReference type="PANTHER" id="PTHR30349">
    <property type="entry name" value="PHAGE INTEGRASE-RELATED"/>
    <property type="match status" value="1"/>
</dbReference>
<organism evidence="5 6">
    <name type="scientific">Luteolibacter pohnpeiensis</name>
    <dbReference type="NCBI Taxonomy" id="454153"/>
    <lineage>
        <taxon>Bacteria</taxon>
        <taxon>Pseudomonadati</taxon>
        <taxon>Verrucomicrobiota</taxon>
        <taxon>Verrucomicrobiia</taxon>
        <taxon>Verrucomicrobiales</taxon>
        <taxon>Verrucomicrobiaceae</taxon>
        <taxon>Luteolibacter</taxon>
    </lineage>
</organism>
<evidence type="ECO:0000256" key="2">
    <source>
        <dbReference type="ARBA" id="ARBA00023125"/>
    </source>
</evidence>
<dbReference type="GO" id="GO:0003677">
    <property type="term" value="F:DNA binding"/>
    <property type="evidence" value="ECO:0007669"/>
    <property type="project" value="UniProtKB-KW"/>
</dbReference>
<dbReference type="GO" id="GO:0006310">
    <property type="term" value="P:DNA recombination"/>
    <property type="evidence" value="ECO:0007669"/>
    <property type="project" value="UniProtKB-KW"/>
</dbReference>
<dbReference type="GO" id="GO:0015074">
    <property type="term" value="P:DNA integration"/>
    <property type="evidence" value="ECO:0007669"/>
    <property type="project" value="InterPro"/>
</dbReference>
<comment type="similarity">
    <text evidence="1">Belongs to the 'phage' integrase family.</text>
</comment>
<keyword evidence="6" id="KW-1185">Reference proteome</keyword>
<dbReference type="InterPro" id="IPR011010">
    <property type="entry name" value="DNA_brk_join_enz"/>
</dbReference>
<dbReference type="SUPFAM" id="SSF56349">
    <property type="entry name" value="DNA breaking-rejoining enzymes"/>
    <property type="match status" value="1"/>
</dbReference>
<accession>A0A934SER7</accession>
<dbReference type="PROSITE" id="PS51898">
    <property type="entry name" value="TYR_RECOMBINASE"/>
    <property type="match status" value="1"/>
</dbReference>
<dbReference type="InterPro" id="IPR050090">
    <property type="entry name" value="Tyrosine_recombinase_XerCD"/>
</dbReference>
<dbReference type="EMBL" id="JAENIJ010000107">
    <property type="protein sequence ID" value="MBK1884787.1"/>
    <property type="molecule type" value="Genomic_DNA"/>
</dbReference>
<evidence type="ECO:0000313" key="6">
    <source>
        <dbReference type="Proteomes" id="UP000603141"/>
    </source>
</evidence>
<evidence type="ECO:0000256" key="3">
    <source>
        <dbReference type="ARBA" id="ARBA00023172"/>
    </source>
</evidence>
<proteinExistence type="inferred from homology"/>
<dbReference type="Proteomes" id="UP000603141">
    <property type="component" value="Unassembled WGS sequence"/>
</dbReference>